<sequence>MHELGLLRAHPRRLHPSLFCPDASGSSSVLQSVVLFKSNARRAADQPAETIPPPTDLEMPESHTDTFLHLFHDLNICHKLNDKTLLFPTTWPTRRRAAGPGVRCRAESLQPMPACSACTVPLLPARPLARLGRRLHSTVADLKEARPLLLRRQSGARPAAAASPDSPARLPAAVLLLHRGGRLRPDSQPEQPARSAAGSASCSASGPSICCWRRGFMVKHDDGRFGIQLGDSGVELELCVLSQSRNFAPIGLLVDEVDLLLRHLVSRPGQLRGGRLRRPLCPSGYRTGAPRCTGSATDFCAERALTSGRCAALGAAPPRKSAQLVPELLFADVDRVGHCGGRNGSGLRREPDCLLGEGAFGSVYRACRLTSPSSCASCPGRRGSLQHAESGKRRPPPTRRPRAESAADSLVQLERARRLDQGHRRPETDARHEATPFLVAFRGICLRRALLPHRAGPPSALWLSVREEARKQRSRHRPAAGRQLKLQDGVRACCTATSSPTTLLVFSKDPAARLHVKLGDYGTSLNTGLQGTTRRQGGPGLHGARAVKLPLCLPPEAGRPWGQPRSRLVCQLDKQRLPATLLTCAAGRPDVKTVPSIPPASFITGPERGSCSAACASLIAESGRLFYDSESPVRQIEIPLPRRPASPTKISGHPARFRSAFPFFIPAFSMAEPSGPMGNPRQRYGGRVLLSGDMVLYELICGERLPFSKVPAARNLTKVVTGLDGGGDRAAPPFMRRQLGQQVLASSSPGAPGPPRLAFALPWETHSRWALERFIALPTDGGSAGLRAPVDGSGLQERDGGGIPDFVGAMRGADFVPALPK</sequence>
<evidence type="ECO:0000256" key="1">
    <source>
        <dbReference type="SAM" id="MobiDB-lite"/>
    </source>
</evidence>
<proteinExistence type="predicted"/>
<feature type="region of interest" description="Disordered" evidence="1">
    <location>
        <begin position="372"/>
        <end position="411"/>
    </location>
</feature>
<keyword evidence="2" id="KW-1185">Reference proteome</keyword>
<dbReference type="AlphaFoldDB" id="A0A1I8FCK6"/>
<organism evidence="2 3">
    <name type="scientific">Macrostomum lignano</name>
    <dbReference type="NCBI Taxonomy" id="282301"/>
    <lineage>
        <taxon>Eukaryota</taxon>
        <taxon>Metazoa</taxon>
        <taxon>Spiralia</taxon>
        <taxon>Lophotrochozoa</taxon>
        <taxon>Platyhelminthes</taxon>
        <taxon>Rhabditophora</taxon>
        <taxon>Macrostomorpha</taxon>
        <taxon>Macrostomida</taxon>
        <taxon>Macrostomidae</taxon>
        <taxon>Macrostomum</taxon>
    </lineage>
</organism>
<feature type="compositionally biased region" description="Low complexity" evidence="1">
    <location>
        <begin position="192"/>
        <end position="205"/>
    </location>
</feature>
<feature type="region of interest" description="Disordered" evidence="1">
    <location>
        <begin position="182"/>
        <end position="205"/>
    </location>
</feature>
<reference evidence="3" key="1">
    <citation type="submission" date="2016-11" db="UniProtKB">
        <authorList>
            <consortium name="WormBaseParasite"/>
        </authorList>
    </citation>
    <scope>IDENTIFICATION</scope>
</reference>
<evidence type="ECO:0000313" key="2">
    <source>
        <dbReference type="Proteomes" id="UP000095280"/>
    </source>
</evidence>
<dbReference type="WBParaSite" id="maker-unitig_29412-snap-gene-0.2-mRNA-1">
    <property type="protein sequence ID" value="maker-unitig_29412-snap-gene-0.2-mRNA-1"/>
    <property type="gene ID" value="maker-unitig_29412-snap-gene-0.2"/>
</dbReference>
<protein>
    <submittedName>
        <fullName evidence="3">Protein kinase domain-containing protein</fullName>
    </submittedName>
</protein>
<accession>A0A1I8FCK6</accession>
<evidence type="ECO:0000313" key="3">
    <source>
        <dbReference type="WBParaSite" id="maker-unitig_29412-snap-gene-0.2-mRNA-1"/>
    </source>
</evidence>
<dbReference type="Proteomes" id="UP000095280">
    <property type="component" value="Unplaced"/>
</dbReference>
<name>A0A1I8FCK6_9PLAT</name>